<evidence type="ECO:0000313" key="4">
    <source>
        <dbReference type="Proteomes" id="UP000501270"/>
    </source>
</evidence>
<reference evidence="3 4" key="1">
    <citation type="submission" date="2020-04" db="EMBL/GenBank/DDBJ databases">
        <authorList>
            <person name="Naeem R."/>
            <person name="Antony C."/>
            <person name="Guan Q."/>
        </authorList>
    </citation>
    <scope>NUCLEOTIDE SEQUENCE [LARGE SCALE GENOMIC DNA]</scope>
    <source>
        <plasmid evidence="4">Chromosome: 1</plasmid>
    </source>
</reference>
<evidence type="ECO:0000259" key="2">
    <source>
        <dbReference type="Pfam" id="PF08019"/>
    </source>
</evidence>
<dbReference type="Proteomes" id="UP000501270">
    <property type="component" value="Plasmid 1"/>
</dbReference>
<keyword evidence="1" id="KW-1133">Transmembrane helix</keyword>
<dbReference type="InterPro" id="IPR012549">
    <property type="entry name" value="EptA-like_N"/>
</dbReference>
<evidence type="ECO:0000256" key="1">
    <source>
        <dbReference type="SAM" id="Phobius"/>
    </source>
</evidence>
<feature type="domain" description="Phosphoethanolamine transferase N-terminal" evidence="2">
    <location>
        <begin position="4"/>
        <end position="40"/>
    </location>
</feature>
<gene>
    <name evidence="3" type="ORF">P54MCR8_PROKKA_00060</name>
</gene>
<geneLocation type="plasmid" evidence="3">
    <name>1</name>
</geneLocation>
<dbReference type="EMBL" id="LR793264">
    <property type="protein sequence ID" value="CAG9071018.1"/>
    <property type="molecule type" value="Genomic_DNA"/>
</dbReference>
<keyword evidence="3" id="KW-0378">Hydrolase</keyword>
<dbReference type="GO" id="GO:0016020">
    <property type="term" value="C:membrane"/>
    <property type="evidence" value="ECO:0007669"/>
    <property type="project" value="InterPro"/>
</dbReference>
<dbReference type="GO" id="GO:0016787">
    <property type="term" value="F:hydrolase activity"/>
    <property type="evidence" value="ECO:0007669"/>
    <property type="project" value="UniProtKB-KW"/>
</dbReference>
<feature type="transmembrane region" description="Helical" evidence="1">
    <location>
        <begin position="6"/>
        <end position="24"/>
    </location>
</feature>
<protein>
    <submittedName>
        <fullName evidence="3">Putative metal dependent hydrolase</fullName>
    </submittedName>
</protein>
<name>A0A8D9IM06_KLEPN</name>
<organism evidence="3 4">
    <name type="scientific">Klebsiella pneumoniae</name>
    <dbReference type="NCBI Taxonomy" id="573"/>
    <lineage>
        <taxon>Bacteria</taxon>
        <taxon>Pseudomonadati</taxon>
        <taxon>Pseudomonadota</taxon>
        <taxon>Gammaproteobacteria</taxon>
        <taxon>Enterobacterales</taxon>
        <taxon>Enterobacteriaceae</taxon>
        <taxon>Klebsiella/Raoultella group</taxon>
        <taxon>Klebsiella</taxon>
        <taxon>Klebsiella pneumoniae complex</taxon>
    </lineage>
</organism>
<dbReference type="Pfam" id="PF08019">
    <property type="entry name" value="EptA_B_N"/>
    <property type="match status" value="1"/>
</dbReference>
<proteinExistence type="predicted"/>
<keyword evidence="3" id="KW-0614">Plasmid</keyword>
<dbReference type="AlphaFoldDB" id="A0A8D9IM06"/>
<sequence length="185" mass="21641">MELWWLAHICIAVVLLAMVTMVFYKDYASLIRNNMQIKTRLYLLTLCVIRMVTLKENTRHLQQFYKAWGRMLYVQYIQMLHRNWWLSSWAKPPEHRIPAEWLFAVTNPYLPDDMMLSVSKMSSCGTATAISLPACSRECHVTNTMKSVPHQKKTCWISLNVQVLRCYGATITMVVVRNLQASTHR</sequence>
<evidence type="ECO:0000313" key="3">
    <source>
        <dbReference type="EMBL" id="CAG9071018.1"/>
    </source>
</evidence>
<keyword evidence="1" id="KW-0812">Transmembrane</keyword>
<keyword evidence="1" id="KW-0472">Membrane</keyword>
<accession>A0A8D9IM06</accession>